<dbReference type="AlphaFoldDB" id="A0A7W5CKM0"/>
<evidence type="ECO:0000313" key="6">
    <source>
        <dbReference type="Proteomes" id="UP000543579"/>
    </source>
</evidence>
<feature type="active site" evidence="3">
    <location>
        <position position="148"/>
    </location>
</feature>
<proteinExistence type="inferred from homology"/>
<dbReference type="Gene3D" id="3.40.50.1820">
    <property type="entry name" value="alpha/beta hydrolase"/>
    <property type="match status" value="1"/>
</dbReference>
<organism evidence="5 6">
    <name type="scientific">Microbacterium proteolyticum</name>
    <dbReference type="NCBI Taxonomy" id="1572644"/>
    <lineage>
        <taxon>Bacteria</taxon>
        <taxon>Bacillati</taxon>
        <taxon>Actinomycetota</taxon>
        <taxon>Actinomycetes</taxon>
        <taxon>Micrococcales</taxon>
        <taxon>Microbacteriaceae</taxon>
        <taxon>Microbacterium</taxon>
    </lineage>
</organism>
<dbReference type="Proteomes" id="UP000543579">
    <property type="component" value="Unassembled WGS sequence"/>
</dbReference>
<dbReference type="PANTHER" id="PTHR48081:SF8">
    <property type="entry name" value="ALPHA_BETA HYDROLASE FOLD-3 DOMAIN-CONTAINING PROTEIN-RELATED"/>
    <property type="match status" value="1"/>
</dbReference>
<dbReference type="InterPro" id="IPR029058">
    <property type="entry name" value="AB_hydrolase_fold"/>
</dbReference>
<gene>
    <name evidence="5" type="ORF">FHS07_002792</name>
</gene>
<dbReference type="Pfam" id="PF07859">
    <property type="entry name" value="Abhydrolase_3"/>
    <property type="match status" value="1"/>
</dbReference>
<dbReference type="RefSeq" id="WP_183420471.1">
    <property type="nucleotide sequence ID" value="NZ_JACHXY010000003.1"/>
</dbReference>
<accession>A0A7W5CKM0</accession>
<dbReference type="SUPFAM" id="SSF53474">
    <property type="entry name" value="alpha/beta-Hydrolases"/>
    <property type="match status" value="1"/>
</dbReference>
<sequence length="296" mass="31526">MYLPDAMIPALLRLTHAHRPFRSAQGAEDAIRERALRPAAYGPPARVRPDVSITVDRDGATPVYTVSPTSGGSSGHVIYAHGGGWINTIRSQHWALIFQIAAEAQITVTVPIWRLLPYGDAREANALMLRLHTALQRSGHPVHLAGDSAGGQIALSAALALRDAGIAGIRTVLIAPALDLTISNPRIPDVLPTDPWLGVDGCRVLAEKWAGDLPLTDPVVSPLFGDLHDLGPLLLASGTRDILNPDAHLLVEKARAAGVDVTFLEREGAVHDFPLLPTRVGAAARARIVAALREET</sequence>
<comment type="caution">
    <text evidence="5">The sequence shown here is derived from an EMBL/GenBank/DDBJ whole genome shotgun (WGS) entry which is preliminary data.</text>
</comment>
<dbReference type="EMBL" id="JACHXY010000003">
    <property type="protein sequence ID" value="MBB3159074.1"/>
    <property type="molecule type" value="Genomic_DNA"/>
</dbReference>
<name>A0A7W5CKM0_9MICO</name>
<dbReference type="PROSITE" id="PS01174">
    <property type="entry name" value="LIPASE_GDXG_SER"/>
    <property type="match status" value="1"/>
</dbReference>
<dbReference type="InterPro" id="IPR050300">
    <property type="entry name" value="GDXG_lipolytic_enzyme"/>
</dbReference>
<reference evidence="5 6" key="1">
    <citation type="submission" date="2020-08" db="EMBL/GenBank/DDBJ databases">
        <title>Genomic Encyclopedia of Type Strains, Phase III (KMG-III): the genomes of soil and plant-associated and newly described type strains.</title>
        <authorList>
            <person name="Whitman W."/>
        </authorList>
    </citation>
    <scope>NUCLEOTIDE SEQUENCE [LARGE SCALE GENOMIC DNA]</scope>
    <source>
        <strain evidence="5 6">CECT 8356</strain>
    </source>
</reference>
<comment type="similarity">
    <text evidence="1">Belongs to the 'GDXG' lipolytic enzyme family.</text>
</comment>
<feature type="domain" description="Alpha/beta hydrolase fold-3" evidence="4">
    <location>
        <begin position="77"/>
        <end position="274"/>
    </location>
</feature>
<evidence type="ECO:0000313" key="5">
    <source>
        <dbReference type="EMBL" id="MBB3159074.1"/>
    </source>
</evidence>
<evidence type="ECO:0000256" key="2">
    <source>
        <dbReference type="ARBA" id="ARBA00022801"/>
    </source>
</evidence>
<protein>
    <submittedName>
        <fullName evidence="5">Acetyl esterase/lipase</fullName>
    </submittedName>
</protein>
<dbReference type="PANTHER" id="PTHR48081">
    <property type="entry name" value="AB HYDROLASE SUPERFAMILY PROTEIN C4A8.06C"/>
    <property type="match status" value="1"/>
</dbReference>
<evidence type="ECO:0000259" key="4">
    <source>
        <dbReference type="Pfam" id="PF07859"/>
    </source>
</evidence>
<dbReference type="InterPro" id="IPR013094">
    <property type="entry name" value="AB_hydrolase_3"/>
</dbReference>
<evidence type="ECO:0000256" key="3">
    <source>
        <dbReference type="PROSITE-ProRule" id="PRU10038"/>
    </source>
</evidence>
<keyword evidence="2" id="KW-0378">Hydrolase</keyword>
<evidence type="ECO:0000256" key="1">
    <source>
        <dbReference type="ARBA" id="ARBA00010515"/>
    </source>
</evidence>
<dbReference type="GO" id="GO:0016787">
    <property type="term" value="F:hydrolase activity"/>
    <property type="evidence" value="ECO:0007669"/>
    <property type="project" value="UniProtKB-KW"/>
</dbReference>
<dbReference type="InterPro" id="IPR033140">
    <property type="entry name" value="Lipase_GDXG_put_SER_AS"/>
</dbReference>